<name>A0A0E9S815_ANGAN</name>
<sequence length="23" mass="2673">MSLVITLQHYCIQTRGVTLHLFV</sequence>
<protein>
    <submittedName>
        <fullName evidence="1">Uncharacterized protein</fullName>
    </submittedName>
</protein>
<proteinExistence type="predicted"/>
<evidence type="ECO:0000313" key="1">
    <source>
        <dbReference type="EMBL" id="JAH37396.1"/>
    </source>
</evidence>
<organism evidence="1">
    <name type="scientific">Anguilla anguilla</name>
    <name type="common">European freshwater eel</name>
    <name type="synonym">Muraena anguilla</name>
    <dbReference type="NCBI Taxonomy" id="7936"/>
    <lineage>
        <taxon>Eukaryota</taxon>
        <taxon>Metazoa</taxon>
        <taxon>Chordata</taxon>
        <taxon>Craniata</taxon>
        <taxon>Vertebrata</taxon>
        <taxon>Euteleostomi</taxon>
        <taxon>Actinopterygii</taxon>
        <taxon>Neopterygii</taxon>
        <taxon>Teleostei</taxon>
        <taxon>Anguilliformes</taxon>
        <taxon>Anguillidae</taxon>
        <taxon>Anguilla</taxon>
    </lineage>
</organism>
<reference evidence="1" key="1">
    <citation type="submission" date="2014-11" db="EMBL/GenBank/DDBJ databases">
        <authorList>
            <person name="Amaro Gonzalez C."/>
        </authorList>
    </citation>
    <scope>NUCLEOTIDE SEQUENCE</scope>
</reference>
<dbReference type="EMBL" id="GBXM01071181">
    <property type="protein sequence ID" value="JAH37396.1"/>
    <property type="molecule type" value="Transcribed_RNA"/>
</dbReference>
<accession>A0A0E9S815</accession>
<dbReference type="AlphaFoldDB" id="A0A0E9S815"/>
<reference evidence="1" key="2">
    <citation type="journal article" date="2015" name="Fish Shellfish Immunol.">
        <title>Early steps in the European eel (Anguilla anguilla)-Vibrio vulnificus interaction in the gills: Role of the RtxA13 toxin.</title>
        <authorList>
            <person name="Callol A."/>
            <person name="Pajuelo D."/>
            <person name="Ebbesson L."/>
            <person name="Teles M."/>
            <person name="MacKenzie S."/>
            <person name="Amaro C."/>
        </authorList>
    </citation>
    <scope>NUCLEOTIDE SEQUENCE</scope>
</reference>